<dbReference type="PANTHER" id="PTHR15495:SF7">
    <property type="entry name" value="GPI INOSITOL-DEACYLASE"/>
    <property type="match status" value="1"/>
</dbReference>
<dbReference type="GO" id="GO:0006888">
    <property type="term" value="P:endoplasmic reticulum to Golgi vesicle-mediated transport"/>
    <property type="evidence" value="ECO:0007669"/>
    <property type="project" value="TreeGrafter"/>
</dbReference>
<feature type="transmembrane region" description="Helical" evidence="2">
    <location>
        <begin position="251"/>
        <end position="269"/>
    </location>
</feature>
<comment type="caution">
    <text evidence="4">The sequence shown here is derived from an EMBL/GenBank/DDBJ whole genome shotgun (WGS) entry which is preliminary data.</text>
</comment>
<name>A0A834APY3_9CHIR</name>
<feature type="transmembrane region" description="Helical" evidence="2">
    <location>
        <begin position="41"/>
        <end position="61"/>
    </location>
</feature>
<reference evidence="4 5" key="1">
    <citation type="journal article" date="2020" name="Nature">
        <title>Six reference-quality genomes reveal evolution of bat adaptations.</title>
        <authorList>
            <person name="Jebb D."/>
            <person name="Huang Z."/>
            <person name="Pippel M."/>
            <person name="Hughes G.M."/>
            <person name="Lavrichenko K."/>
            <person name="Devanna P."/>
            <person name="Winkler S."/>
            <person name="Jermiin L.S."/>
            <person name="Skirmuntt E.C."/>
            <person name="Katzourakis A."/>
            <person name="Burkitt-Gray L."/>
            <person name="Ray D.A."/>
            <person name="Sullivan K.A.M."/>
            <person name="Roscito J.G."/>
            <person name="Kirilenko B.M."/>
            <person name="Davalos L.M."/>
            <person name="Corthals A.P."/>
            <person name="Power M.L."/>
            <person name="Jones G."/>
            <person name="Ransome R.D."/>
            <person name="Dechmann D.K.N."/>
            <person name="Locatelli A.G."/>
            <person name="Puechmaille S.J."/>
            <person name="Fedrigo O."/>
            <person name="Jarvis E.D."/>
            <person name="Hiller M."/>
            <person name="Vernes S.C."/>
            <person name="Myers E.W."/>
            <person name="Teeling E.C."/>
        </authorList>
    </citation>
    <scope>NUCLEOTIDE SEQUENCE [LARGE SCALE GENOMIC DNA]</scope>
    <source>
        <strain evidence="4">Bat1K_MPI-CBG_1</strain>
    </source>
</reference>
<accession>A0A834APY3</accession>
<proteinExistence type="predicted"/>
<dbReference type="GO" id="GO:0050185">
    <property type="term" value="F:phosphatidylinositol deacylase activity"/>
    <property type="evidence" value="ECO:0007669"/>
    <property type="project" value="TreeGrafter"/>
</dbReference>
<dbReference type="InterPro" id="IPR056824">
    <property type="entry name" value="PGAP1_TMD"/>
</dbReference>
<dbReference type="Pfam" id="PF25140">
    <property type="entry name" value="PGAP1_TMD"/>
    <property type="match status" value="1"/>
</dbReference>
<protein>
    <submittedName>
        <fullName evidence="4">Post-GPI attachment to proteins inositol deacylase 1</fullName>
    </submittedName>
</protein>
<dbReference type="GO" id="GO:0005783">
    <property type="term" value="C:endoplasmic reticulum"/>
    <property type="evidence" value="ECO:0007669"/>
    <property type="project" value="TreeGrafter"/>
</dbReference>
<feature type="transmembrane region" description="Helical" evidence="2">
    <location>
        <begin position="226"/>
        <end position="244"/>
    </location>
</feature>
<dbReference type="Proteomes" id="UP000664940">
    <property type="component" value="Unassembled WGS sequence"/>
</dbReference>
<evidence type="ECO:0000313" key="4">
    <source>
        <dbReference type="EMBL" id="KAF6115463.1"/>
    </source>
</evidence>
<feature type="transmembrane region" description="Helical" evidence="2">
    <location>
        <begin position="106"/>
        <end position="131"/>
    </location>
</feature>
<feature type="compositionally biased region" description="Basic residues" evidence="1">
    <location>
        <begin position="154"/>
        <end position="165"/>
    </location>
</feature>
<evidence type="ECO:0000256" key="2">
    <source>
        <dbReference type="SAM" id="Phobius"/>
    </source>
</evidence>
<dbReference type="GO" id="GO:0006505">
    <property type="term" value="P:GPI anchor metabolic process"/>
    <property type="evidence" value="ECO:0007669"/>
    <property type="project" value="TreeGrafter"/>
</dbReference>
<feature type="region of interest" description="Disordered" evidence="1">
    <location>
        <begin position="148"/>
        <end position="172"/>
    </location>
</feature>
<evidence type="ECO:0000259" key="3">
    <source>
        <dbReference type="Pfam" id="PF25140"/>
    </source>
</evidence>
<dbReference type="InterPro" id="IPR039529">
    <property type="entry name" value="PGAP1/BST1"/>
</dbReference>
<evidence type="ECO:0000313" key="5">
    <source>
        <dbReference type="Proteomes" id="UP000664940"/>
    </source>
</evidence>
<dbReference type="AlphaFoldDB" id="A0A834APY3"/>
<sequence length="294" mass="33360">MLDKEAKPYKVDPFVIMIKFLLGHKWFKELWDVFLLPELDAIFLTSQSMCFPLVSLILFLFGTCTAYWGGLLSSASVRLLSSLWLALKRPSELPKDIKIMSSDVTILTIVLIIISWATCGALAILLTYLYYVIKIVHLQATLTNFKNSQTVNPKHPRRSEKKSNHHKDSTAHPLRLSASDAEDSLRMHSTVINLLTWVVLLSTPSLIYWFKNLRYYFKLNPDPCKPLAFILIPTIAILGNTHNVSIKSSKWLRTASQFPLPLAIGVIAFGSTQLYRVPSCVFISLFLHALCNFM</sequence>
<feature type="domain" description="GPI inositol-deacylase transmembrane" evidence="3">
    <location>
        <begin position="1"/>
        <end position="293"/>
    </location>
</feature>
<keyword evidence="2" id="KW-1133">Transmembrane helix</keyword>
<dbReference type="PANTHER" id="PTHR15495">
    <property type="entry name" value="NEGATIVE REGULATOR OF VESICLE FORMATION-RELATED"/>
    <property type="match status" value="1"/>
</dbReference>
<dbReference type="GO" id="GO:0016020">
    <property type="term" value="C:membrane"/>
    <property type="evidence" value="ECO:0007669"/>
    <property type="project" value="GOC"/>
</dbReference>
<dbReference type="EMBL" id="JABVXQ010000004">
    <property type="protein sequence ID" value="KAF6115463.1"/>
    <property type="molecule type" value="Genomic_DNA"/>
</dbReference>
<gene>
    <name evidence="4" type="ORF">HJG60_014839</name>
</gene>
<organism evidence="4 5">
    <name type="scientific">Phyllostomus discolor</name>
    <name type="common">pale spear-nosed bat</name>
    <dbReference type="NCBI Taxonomy" id="89673"/>
    <lineage>
        <taxon>Eukaryota</taxon>
        <taxon>Metazoa</taxon>
        <taxon>Chordata</taxon>
        <taxon>Craniata</taxon>
        <taxon>Vertebrata</taxon>
        <taxon>Euteleostomi</taxon>
        <taxon>Mammalia</taxon>
        <taxon>Eutheria</taxon>
        <taxon>Laurasiatheria</taxon>
        <taxon>Chiroptera</taxon>
        <taxon>Yangochiroptera</taxon>
        <taxon>Phyllostomidae</taxon>
        <taxon>Phyllostominae</taxon>
        <taxon>Phyllostomus</taxon>
    </lineage>
</organism>
<keyword evidence="2" id="KW-0812">Transmembrane</keyword>
<feature type="transmembrane region" description="Helical" evidence="2">
    <location>
        <begin position="191"/>
        <end position="210"/>
    </location>
</feature>
<evidence type="ECO:0000256" key="1">
    <source>
        <dbReference type="SAM" id="MobiDB-lite"/>
    </source>
</evidence>
<keyword evidence="2" id="KW-0472">Membrane</keyword>